<dbReference type="AlphaFoldDB" id="A0A7J4TGT8"/>
<gene>
    <name evidence="2" type="ORF">HA271_01685</name>
</gene>
<dbReference type="EMBL" id="DUHE01000051">
    <property type="protein sequence ID" value="HII83560.1"/>
    <property type="molecule type" value="Genomic_DNA"/>
</dbReference>
<keyword evidence="1" id="KW-0812">Transmembrane</keyword>
<name>A0A7J4TGT8_9EURY</name>
<evidence type="ECO:0000256" key="1">
    <source>
        <dbReference type="SAM" id="Phobius"/>
    </source>
</evidence>
<dbReference type="Proteomes" id="UP000586031">
    <property type="component" value="Unassembled WGS sequence"/>
</dbReference>
<organism evidence="2 3">
    <name type="scientific">Methanobacterium subterraneum</name>
    <dbReference type="NCBI Taxonomy" id="59277"/>
    <lineage>
        <taxon>Archaea</taxon>
        <taxon>Methanobacteriati</taxon>
        <taxon>Methanobacteriota</taxon>
        <taxon>Methanomada group</taxon>
        <taxon>Methanobacteria</taxon>
        <taxon>Methanobacteriales</taxon>
        <taxon>Methanobacteriaceae</taxon>
        <taxon>Methanobacterium</taxon>
    </lineage>
</organism>
<keyword evidence="1" id="KW-0472">Membrane</keyword>
<proteinExistence type="predicted"/>
<reference evidence="3" key="1">
    <citation type="journal article" date="2020" name="bioRxiv">
        <title>A rank-normalized archaeal taxonomy based on genome phylogeny resolves widespread incomplete and uneven classifications.</title>
        <authorList>
            <person name="Rinke C."/>
            <person name="Chuvochina M."/>
            <person name="Mussig A.J."/>
            <person name="Chaumeil P.-A."/>
            <person name="Waite D.W."/>
            <person name="Whitman W.B."/>
            <person name="Parks D.H."/>
            <person name="Hugenholtz P."/>
        </authorList>
    </citation>
    <scope>NUCLEOTIDE SEQUENCE [LARGE SCALE GENOMIC DNA]</scope>
</reference>
<protein>
    <submittedName>
        <fullName evidence="2">Iron ABC transporter permease</fullName>
    </submittedName>
</protein>
<feature type="non-terminal residue" evidence="2">
    <location>
        <position position="47"/>
    </location>
</feature>
<feature type="transmembrane region" description="Helical" evidence="1">
    <location>
        <begin position="12"/>
        <end position="35"/>
    </location>
</feature>
<evidence type="ECO:0000313" key="3">
    <source>
        <dbReference type="Proteomes" id="UP000586031"/>
    </source>
</evidence>
<accession>A0A7J4TGT8</accession>
<keyword evidence="1" id="KW-1133">Transmembrane helix</keyword>
<sequence length="47" mass="5391">MFKTKIKEHIAAHNISVTMILCIPLIILFFLSFLVGRYPIAPYDVVI</sequence>
<evidence type="ECO:0000313" key="2">
    <source>
        <dbReference type="EMBL" id="HII83560.1"/>
    </source>
</evidence>
<comment type="caution">
    <text evidence="2">The sequence shown here is derived from an EMBL/GenBank/DDBJ whole genome shotgun (WGS) entry which is preliminary data.</text>
</comment>